<name>A0A354JQ49_9GAMM</name>
<evidence type="ECO:0000313" key="3">
    <source>
        <dbReference type="EMBL" id="HBC34130.1"/>
    </source>
</evidence>
<protein>
    <recommendedName>
        <fullName evidence="5">Secreted protein</fullName>
    </recommendedName>
</protein>
<reference evidence="3 4" key="1">
    <citation type="journal article" date="2018" name="Nat. Biotechnol.">
        <title>A standardized bacterial taxonomy based on genome phylogeny substantially revises the tree of life.</title>
        <authorList>
            <person name="Parks D.H."/>
            <person name="Chuvochina M."/>
            <person name="Waite D.W."/>
            <person name="Rinke C."/>
            <person name="Skarshewski A."/>
            <person name="Chaumeil P.A."/>
            <person name="Hugenholtz P."/>
        </authorList>
    </citation>
    <scope>NUCLEOTIDE SEQUENCE [LARGE SCALE GENOMIC DNA]</scope>
    <source>
        <strain evidence="3">UBA9380</strain>
    </source>
</reference>
<keyword evidence="2" id="KW-0732">Signal</keyword>
<organism evidence="3 4">
    <name type="scientific">Marinobacter adhaerens</name>
    <dbReference type="NCBI Taxonomy" id="1033846"/>
    <lineage>
        <taxon>Bacteria</taxon>
        <taxon>Pseudomonadati</taxon>
        <taxon>Pseudomonadota</taxon>
        <taxon>Gammaproteobacteria</taxon>
        <taxon>Pseudomonadales</taxon>
        <taxon>Marinobacteraceae</taxon>
        <taxon>Marinobacter</taxon>
    </lineage>
</organism>
<dbReference type="EMBL" id="DNNA01000118">
    <property type="protein sequence ID" value="HBC34130.1"/>
    <property type="molecule type" value="Genomic_DNA"/>
</dbReference>
<proteinExistence type="predicted"/>
<feature type="region of interest" description="Disordered" evidence="1">
    <location>
        <begin position="81"/>
        <end position="138"/>
    </location>
</feature>
<accession>A0A354JQ49</accession>
<feature type="compositionally biased region" description="Gly residues" evidence="1">
    <location>
        <begin position="85"/>
        <end position="125"/>
    </location>
</feature>
<evidence type="ECO:0000256" key="1">
    <source>
        <dbReference type="SAM" id="MobiDB-lite"/>
    </source>
</evidence>
<feature type="compositionally biased region" description="Low complexity" evidence="1">
    <location>
        <begin position="126"/>
        <end position="138"/>
    </location>
</feature>
<dbReference type="Proteomes" id="UP000263489">
    <property type="component" value="Unassembled WGS sequence"/>
</dbReference>
<dbReference type="AlphaFoldDB" id="A0A354JQ49"/>
<evidence type="ECO:0008006" key="5">
    <source>
        <dbReference type="Google" id="ProtNLM"/>
    </source>
</evidence>
<evidence type="ECO:0000256" key="2">
    <source>
        <dbReference type="SAM" id="SignalP"/>
    </source>
</evidence>
<comment type="caution">
    <text evidence="3">The sequence shown here is derived from an EMBL/GenBank/DDBJ whole genome shotgun (WGS) entry which is preliminary data.</text>
</comment>
<sequence length="138" mass="14937">MRLKKSLSLIAGATLLASLASMPVAAQSDDQVFGRELMTQQELQQHRETMRNLNTDAERAKYRQLHHERMMERARERGVELRNGMGQGSGKGMGKGQGMGQGMGQKNGQGMGQQNGQGAGGGGNGKNQQYKMKGSNSQ</sequence>
<feature type="signal peptide" evidence="2">
    <location>
        <begin position="1"/>
        <end position="26"/>
    </location>
</feature>
<evidence type="ECO:0000313" key="4">
    <source>
        <dbReference type="Proteomes" id="UP000263489"/>
    </source>
</evidence>
<gene>
    <name evidence="3" type="ORF">DC045_07400</name>
</gene>
<feature type="chain" id="PRO_5030065562" description="Secreted protein" evidence="2">
    <location>
        <begin position="27"/>
        <end position="138"/>
    </location>
</feature>